<accession>A0A4R2Q511</accession>
<dbReference type="AlphaFoldDB" id="A0A4R2Q511"/>
<reference evidence="2 3" key="1">
    <citation type="submission" date="2019-03" db="EMBL/GenBank/DDBJ databases">
        <title>Genomic Encyclopedia of Type Strains, Phase IV (KMG-IV): sequencing the most valuable type-strain genomes for metagenomic binning, comparative biology and taxonomic classification.</title>
        <authorList>
            <person name="Goeker M."/>
        </authorList>
    </citation>
    <scope>NUCLEOTIDE SEQUENCE [LARGE SCALE GENOMIC DNA]</scope>
    <source>
        <strain evidence="2 3">DSM 18063</strain>
    </source>
</reference>
<dbReference type="OrthoDB" id="7874896at2"/>
<name>A0A4R2Q511_9RHOB</name>
<evidence type="ECO:0008006" key="4">
    <source>
        <dbReference type="Google" id="ProtNLM"/>
    </source>
</evidence>
<dbReference type="EMBL" id="SLXP01000002">
    <property type="protein sequence ID" value="TCP42994.1"/>
    <property type="molecule type" value="Genomic_DNA"/>
</dbReference>
<evidence type="ECO:0000313" key="2">
    <source>
        <dbReference type="EMBL" id="TCP42994.1"/>
    </source>
</evidence>
<proteinExistence type="predicted"/>
<sequence>MSGPRPITARAATALGLAGALAPWAAFAEVGQSDLDALRRAMVDVGCLVDSAARAAAVETATGFDEAKLEEIAAALRARGEIEDQTGDRAGIRLISGDCAK</sequence>
<organism evidence="2 3">
    <name type="scientific">Rhodovulum marinum</name>
    <dbReference type="NCBI Taxonomy" id="320662"/>
    <lineage>
        <taxon>Bacteria</taxon>
        <taxon>Pseudomonadati</taxon>
        <taxon>Pseudomonadota</taxon>
        <taxon>Alphaproteobacteria</taxon>
        <taxon>Rhodobacterales</taxon>
        <taxon>Paracoccaceae</taxon>
        <taxon>Rhodovulum</taxon>
    </lineage>
</organism>
<evidence type="ECO:0000313" key="3">
    <source>
        <dbReference type="Proteomes" id="UP000294835"/>
    </source>
</evidence>
<feature type="signal peptide" evidence="1">
    <location>
        <begin position="1"/>
        <end position="28"/>
    </location>
</feature>
<feature type="chain" id="PRO_5020385914" description="YpeB-like protein with protease inhibitory function" evidence="1">
    <location>
        <begin position="29"/>
        <end position="101"/>
    </location>
</feature>
<keyword evidence="1" id="KW-0732">Signal</keyword>
<keyword evidence="3" id="KW-1185">Reference proteome</keyword>
<dbReference type="Proteomes" id="UP000294835">
    <property type="component" value="Unassembled WGS sequence"/>
</dbReference>
<protein>
    <recommendedName>
        <fullName evidence="4">YpeB-like protein with protease inhibitory function</fullName>
    </recommendedName>
</protein>
<gene>
    <name evidence="2" type="ORF">EV662_102186</name>
</gene>
<dbReference type="RefSeq" id="WP_132460859.1">
    <property type="nucleotide sequence ID" value="NZ_SLXP01000002.1"/>
</dbReference>
<evidence type="ECO:0000256" key="1">
    <source>
        <dbReference type="SAM" id="SignalP"/>
    </source>
</evidence>
<comment type="caution">
    <text evidence="2">The sequence shown here is derived from an EMBL/GenBank/DDBJ whole genome shotgun (WGS) entry which is preliminary data.</text>
</comment>